<dbReference type="EMBL" id="JAAIUW010000007">
    <property type="protein sequence ID" value="KAF7822504.1"/>
    <property type="molecule type" value="Genomic_DNA"/>
</dbReference>
<keyword evidence="2" id="KW-1185">Reference proteome</keyword>
<protein>
    <submittedName>
        <fullName evidence="1">Uncharacterized protein</fullName>
    </submittedName>
</protein>
<proteinExistence type="predicted"/>
<name>A0A834TK06_9FABA</name>
<sequence>MEAKQKWTKLEDFVVTASDPSNFEIG</sequence>
<reference evidence="1" key="1">
    <citation type="submission" date="2020-09" db="EMBL/GenBank/DDBJ databases">
        <title>Genome-Enabled Discovery of Anthraquinone Biosynthesis in Senna tora.</title>
        <authorList>
            <person name="Kang S.-H."/>
            <person name="Pandey R.P."/>
            <person name="Lee C.-M."/>
            <person name="Sim J.-S."/>
            <person name="Jeong J.-T."/>
            <person name="Choi B.-S."/>
            <person name="Jung M."/>
            <person name="Ginzburg D."/>
            <person name="Zhao K."/>
            <person name="Won S.Y."/>
            <person name="Oh T.-J."/>
            <person name="Yu Y."/>
            <person name="Kim N.-H."/>
            <person name="Lee O.R."/>
            <person name="Lee T.-H."/>
            <person name="Bashyal P."/>
            <person name="Kim T.-S."/>
            <person name="Lee W.-H."/>
            <person name="Kawkins C."/>
            <person name="Kim C.-K."/>
            <person name="Kim J.S."/>
            <person name="Ahn B.O."/>
            <person name="Rhee S.Y."/>
            <person name="Sohng J.K."/>
        </authorList>
    </citation>
    <scope>NUCLEOTIDE SEQUENCE</scope>
    <source>
        <tissue evidence="1">Leaf</tissue>
    </source>
</reference>
<organism evidence="1 2">
    <name type="scientific">Senna tora</name>
    <dbReference type="NCBI Taxonomy" id="362788"/>
    <lineage>
        <taxon>Eukaryota</taxon>
        <taxon>Viridiplantae</taxon>
        <taxon>Streptophyta</taxon>
        <taxon>Embryophyta</taxon>
        <taxon>Tracheophyta</taxon>
        <taxon>Spermatophyta</taxon>
        <taxon>Magnoliopsida</taxon>
        <taxon>eudicotyledons</taxon>
        <taxon>Gunneridae</taxon>
        <taxon>Pentapetalae</taxon>
        <taxon>rosids</taxon>
        <taxon>fabids</taxon>
        <taxon>Fabales</taxon>
        <taxon>Fabaceae</taxon>
        <taxon>Caesalpinioideae</taxon>
        <taxon>Cassia clade</taxon>
        <taxon>Senna</taxon>
    </lineage>
</organism>
<accession>A0A834TK06</accession>
<dbReference type="Proteomes" id="UP000634136">
    <property type="component" value="Unassembled WGS sequence"/>
</dbReference>
<evidence type="ECO:0000313" key="1">
    <source>
        <dbReference type="EMBL" id="KAF7822504.1"/>
    </source>
</evidence>
<dbReference type="AlphaFoldDB" id="A0A834TK06"/>
<gene>
    <name evidence="1" type="ORF">G2W53_020648</name>
</gene>
<comment type="caution">
    <text evidence="1">The sequence shown here is derived from an EMBL/GenBank/DDBJ whole genome shotgun (WGS) entry which is preliminary data.</text>
</comment>
<evidence type="ECO:0000313" key="2">
    <source>
        <dbReference type="Proteomes" id="UP000634136"/>
    </source>
</evidence>